<feature type="domain" description="Methyltransferase type 12" evidence="1">
    <location>
        <begin position="69"/>
        <end position="176"/>
    </location>
</feature>
<proteinExistence type="predicted"/>
<dbReference type="Pfam" id="PF08242">
    <property type="entry name" value="Methyltransf_12"/>
    <property type="match status" value="1"/>
</dbReference>
<dbReference type="InterPro" id="IPR029063">
    <property type="entry name" value="SAM-dependent_MTases_sf"/>
</dbReference>
<keyword evidence="3" id="KW-1185">Reference proteome</keyword>
<evidence type="ECO:0000259" key="1">
    <source>
        <dbReference type="Pfam" id="PF08242"/>
    </source>
</evidence>
<name>A0AAN8MZY0_9PEZI</name>
<dbReference type="AlphaFoldDB" id="A0AAN8MZY0"/>
<accession>A0AAN8MZY0</accession>
<dbReference type="EMBL" id="JAVHJM010000010">
    <property type="protein sequence ID" value="KAK6504333.1"/>
    <property type="molecule type" value="Genomic_DNA"/>
</dbReference>
<dbReference type="Gene3D" id="3.40.50.150">
    <property type="entry name" value="Vaccinia Virus protein VP39"/>
    <property type="match status" value="1"/>
</dbReference>
<reference evidence="2 3" key="1">
    <citation type="submission" date="2019-10" db="EMBL/GenBank/DDBJ databases">
        <authorList>
            <person name="Palmer J.M."/>
        </authorList>
    </citation>
    <scope>NUCLEOTIDE SEQUENCE [LARGE SCALE GENOMIC DNA]</scope>
    <source>
        <strain evidence="2 3">TWF506</strain>
    </source>
</reference>
<organism evidence="2 3">
    <name type="scientific">Arthrobotrys conoides</name>
    <dbReference type="NCBI Taxonomy" id="74498"/>
    <lineage>
        <taxon>Eukaryota</taxon>
        <taxon>Fungi</taxon>
        <taxon>Dikarya</taxon>
        <taxon>Ascomycota</taxon>
        <taxon>Pezizomycotina</taxon>
        <taxon>Orbiliomycetes</taxon>
        <taxon>Orbiliales</taxon>
        <taxon>Orbiliaceae</taxon>
        <taxon>Arthrobotrys</taxon>
    </lineage>
</organism>
<protein>
    <recommendedName>
        <fullName evidence="1">Methyltransferase type 12 domain-containing protein</fullName>
    </recommendedName>
</protein>
<evidence type="ECO:0000313" key="2">
    <source>
        <dbReference type="EMBL" id="KAK6504333.1"/>
    </source>
</evidence>
<dbReference type="SUPFAM" id="SSF53335">
    <property type="entry name" value="S-adenosyl-L-methionine-dependent methyltransferases"/>
    <property type="match status" value="1"/>
</dbReference>
<evidence type="ECO:0000313" key="3">
    <source>
        <dbReference type="Proteomes" id="UP001307849"/>
    </source>
</evidence>
<dbReference type="Proteomes" id="UP001307849">
    <property type="component" value="Unassembled WGS sequence"/>
</dbReference>
<comment type="caution">
    <text evidence="2">The sequence shown here is derived from an EMBL/GenBank/DDBJ whole genome shotgun (WGS) entry which is preliminary data.</text>
</comment>
<sequence>MSTKDTSAGAAVYSPLVLGYVYDFLVHSLYCPYVWRCSASKLLSFFGGNISYATASSSKLSQRQAPRILDIGVGTGYFLEHAPIVDDAEVVLADLNPTCLEASKTRLIKTHPGTVCETIIADFLDLDEQGLLAKLRVSEKFDAISMMLLLHCLPGPPARKAEVLVSLRHLLQPSGVMFGATILGRGVNHSLIGRLIMYWHNSKGIFGNYDDEVESFIEPLKDCFESVEWEVCGAMLLFEAKGPKV</sequence>
<dbReference type="InterPro" id="IPR013217">
    <property type="entry name" value="Methyltransf_12"/>
</dbReference>
<gene>
    <name evidence="2" type="ORF">TWF506_002536</name>
</gene>
<dbReference type="CDD" id="cd02440">
    <property type="entry name" value="AdoMet_MTases"/>
    <property type="match status" value="1"/>
</dbReference>